<keyword evidence="2" id="KW-1185">Reference proteome</keyword>
<organism evidence="1 2">
    <name type="scientific">Funneliformis mosseae</name>
    <name type="common">Endomycorrhizal fungus</name>
    <name type="synonym">Glomus mosseae</name>
    <dbReference type="NCBI Taxonomy" id="27381"/>
    <lineage>
        <taxon>Eukaryota</taxon>
        <taxon>Fungi</taxon>
        <taxon>Fungi incertae sedis</taxon>
        <taxon>Mucoromycota</taxon>
        <taxon>Glomeromycotina</taxon>
        <taxon>Glomeromycetes</taxon>
        <taxon>Glomerales</taxon>
        <taxon>Glomeraceae</taxon>
        <taxon>Funneliformis</taxon>
    </lineage>
</organism>
<proteinExistence type="predicted"/>
<name>A0A9N9IWM9_FUNMO</name>
<accession>A0A9N9IWM9</accession>
<dbReference type="AlphaFoldDB" id="A0A9N9IWM9"/>
<dbReference type="Proteomes" id="UP000789375">
    <property type="component" value="Unassembled WGS sequence"/>
</dbReference>
<evidence type="ECO:0000313" key="1">
    <source>
        <dbReference type="EMBL" id="CAG8754694.1"/>
    </source>
</evidence>
<comment type="caution">
    <text evidence="1">The sequence shown here is derived from an EMBL/GenBank/DDBJ whole genome shotgun (WGS) entry which is preliminary data.</text>
</comment>
<gene>
    <name evidence="1" type="ORF">FMOSSE_LOCUS16830</name>
</gene>
<sequence length="48" mass="5383">KLNITFRAVICIQNIVYNNTYPSHKVLISKLNLPNAVNTLDNSLEVSP</sequence>
<protein>
    <submittedName>
        <fullName evidence="1">14688_t:CDS:1</fullName>
    </submittedName>
</protein>
<evidence type="ECO:0000313" key="2">
    <source>
        <dbReference type="Proteomes" id="UP000789375"/>
    </source>
</evidence>
<feature type="non-terminal residue" evidence="1">
    <location>
        <position position="1"/>
    </location>
</feature>
<reference evidence="1" key="1">
    <citation type="submission" date="2021-06" db="EMBL/GenBank/DDBJ databases">
        <authorList>
            <person name="Kallberg Y."/>
            <person name="Tangrot J."/>
            <person name="Rosling A."/>
        </authorList>
    </citation>
    <scope>NUCLEOTIDE SEQUENCE</scope>
    <source>
        <strain evidence="1">87-6 pot B 2015</strain>
    </source>
</reference>
<dbReference type="EMBL" id="CAJVPP010026938">
    <property type="protein sequence ID" value="CAG8754694.1"/>
    <property type="molecule type" value="Genomic_DNA"/>
</dbReference>